<evidence type="ECO:0000256" key="1">
    <source>
        <dbReference type="SAM" id="MobiDB-lite"/>
    </source>
</evidence>
<dbReference type="PANTHER" id="PTHR14226:SF44">
    <property type="entry name" value="TRIACYLGLYCEROL LIPASE 3"/>
    <property type="match status" value="1"/>
</dbReference>
<name>A0A9P6FJ94_9FUNG</name>
<keyword evidence="3" id="KW-1185">Reference proteome</keyword>
<feature type="region of interest" description="Disordered" evidence="1">
    <location>
        <begin position="203"/>
        <end position="263"/>
    </location>
</feature>
<feature type="region of interest" description="Disordered" evidence="1">
    <location>
        <begin position="161"/>
        <end position="191"/>
    </location>
</feature>
<comment type="caution">
    <text evidence="2">The sequence shown here is derived from an EMBL/GenBank/DDBJ whole genome shotgun (WGS) entry which is preliminary data.</text>
</comment>
<organism evidence="2 3">
    <name type="scientific">Lunasporangiospora selenospora</name>
    <dbReference type="NCBI Taxonomy" id="979761"/>
    <lineage>
        <taxon>Eukaryota</taxon>
        <taxon>Fungi</taxon>
        <taxon>Fungi incertae sedis</taxon>
        <taxon>Mucoromycota</taxon>
        <taxon>Mortierellomycotina</taxon>
        <taxon>Mortierellomycetes</taxon>
        <taxon>Mortierellales</taxon>
        <taxon>Mortierellaceae</taxon>
        <taxon>Lunasporangiospora</taxon>
    </lineage>
</organism>
<dbReference type="AlphaFoldDB" id="A0A9P6FJ94"/>
<feature type="compositionally biased region" description="Basic and acidic residues" evidence="1">
    <location>
        <begin position="206"/>
        <end position="216"/>
    </location>
</feature>
<feature type="non-terminal residue" evidence="2">
    <location>
        <position position="1"/>
    </location>
</feature>
<dbReference type="OrthoDB" id="10049244at2759"/>
<dbReference type="SUPFAM" id="SSF52151">
    <property type="entry name" value="FabD/lysophospholipase-like"/>
    <property type="match status" value="1"/>
</dbReference>
<feature type="compositionally biased region" description="Basic residues" evidence="1">
    <location>
        <begin position="162"/>
        <end position="172"/>
    </location>
</feature>
<sequence length="263" mass="29686">PETPLVRLSELFNVNHFIVSQANPYIVPFMTRGLRDSKSGRSDKLGSTSITDRVAKVVLAEIKHRMGQLVEEKVSGNVTIVPEVQLQDFLKLVSNPTNESIQYWIIKGEQSTWPSLSMLKYRLMIELALDRILLQLREEASPSMATLGPDGTHQHIMTSIRNAHHRRQKSGPKRYAPNMHSPSVTRRGSSVNVGTMGRIAPMTSHAESEEQDRAERLYQQQQHQHHLKSQDYEGTMNGTEKGLGLLEPDAAPYLDSKRSKSMH</sequence>
<dbReference type="InterPro" id="IPR016035">
    <property type="entry name" value="Acyl_Trfase/lysoPLipase"/>
</dbReference>
<dbReference type="InterPro" id="IPR050301">
    <property type="entry name" value="NTE"/>
</dbReference>
<gene>
    <name evidence="2" type="ORF">BGW38_009205</name>
</gene>
<reference evidence="2" key="1">
    <citation type="journal article" date="2020" name="Fungal Divers.">
        <title>Resolving the Mortierellaceae phylogeny through synthesis of multi-gene phylogenetics and phylogenomics.</title>
        <authorList>
            <person name="Vandepol N."/>
            <person name="Liber J."/>
            <person name="Desiro A."/>
            <person name="Na H."/>
            <person name="Kennedy M."/>
            <person name="Barry K."/>
            <person name="Grigoriev I.V."/>
            <person name="Miller A.N."/>
            <person name="O'Donnell K."/>
            <person name="Stajich J.E."/>
            <person name="Bonito G."/>
        </authorList>
    </citation>
    <scope>NUCLEOTIDE SEQUENCE</scope>
    <source>
        <strain evidence="2">KOD1015</strain>
    </source>
</reference>
<feature type="compositionally biased region" description="Polar residues" evidence="1">
    <location>
        <begin position="180"/>
        <end position="191"/>
    </location>
</feature>
<proteinExistence type="predicted"/>
<dbReference type="PANTHER" id="PTHR14226">
    <property type="entry name" value="NEUROPATHY TARGET ESTERASE/SWISS CHEESE D.MELANOGASTER"/>
    <property type="match status" value="1"/>
</dbReference>
<evidence type="ECO:0000313" key="2">
    <source>
        <dbReference type="EMBL" id="KAF9556149.1"/>
    </source>
</evidence>
<dbReference type="EMBL" id="JAABOA010006672">
    <property type="protein sequence ID" value="KAF9556149.1"/>
    <property type="molecule type" value="Genomic_DNA"/>
</dbReference>
<evidence type="ECO:0000313" key="3">
    <source>
        <dbReference type="Proteomes" id="UP000780801"/>
    </source>
</evidence>
<accession>A0A9P6FJ94</accession>
<protein>
    <submittedName>
        <fullName evidence="2">Uncharacterized protein</fullName>
    </submittedName>
</protein>
<dbReference type="Proteomes" id="UP000780801">
    <property type="component" value="Unassembled WGS sequence"/>
</dbReference>